<dbReference type="GeneID" id="27347973"/>
<protein>
    <submittedName>
        <fullName evidence="2">Uncharacterized protein</fullName>
    </submittedName>
</protein>
<dbReference type="EMBL" id="KN847044">
    <property type="protein sequence ID" value="KIW25613.1"/>
    <property type="molecule type" value="Genomic_DNA"/>
</dbReference>
<evidence type="ECO:0000313" key="3">
    <source>
        <dbReference type="Proteomes" id="UP000054466"/>
    </source>
</evidence>
<reference evidence="2 3" key="1">
    <citation type="submission" date="2015-01" db="EMBL/GenBank/DDBJ databases">
        <title>The Genome Sequence of Cladophialophora immunda CBS83496.</title>
        <authorList>
            <consortium name="The Broad Institute Genomics Platform"/>
            <person name="Cuomo C."/>
            <person name="de Hoog S."/>
            <person name="Gorbushina A."/>
            <person name="Stielow B."/>
            <person name="Teixiera M."/>
            <person name="Abouelleil A."/>
            <person name="Chapman S.B."/>
            <person name="Priest M."/>
            <person name="Young S.K."/>
            <person name="Wortman J."/>
            <person name="Nusbaum C."/>
            <person name="Birren B."/>
        </authorList>
    </citation>
    <scope>NUCLEOTIDE SEQUENCE [LARGE SCALE GENOMIC DNA]</scope>
    <source>
        <strain evidence="2 3">CBS 83496</strain>
    </source>
</reference>
<accession>A0A0D2C333</accession>
<proteinExistence type="predicted"/>
<keyword evidence="3" id="KW-1185">Reference proteome</keyword>
<dbReference type="VEuPathDB" id="FungiDB:PV07_08779"/>
<sequence>MLAVFSVPQPPHRECSLFIVHFAPKHHPTMTFAPKEAKTHARRRRTRTARPGESHLTRDRAVSTTLATGSRLGLGTKTLSGEDSADIAAFSTPALEIGGTGIAGTTGREITLHPFISDIQESPGGDVLKAMVVQIRYL</sequence>
<evidence type="ECO:0000256" key="1">
    <source>
        <dbReference type="SAM" id="MobiDB-lite"/>
    </source>
</evidence>
<dbReference type="RefSeq" id="XP_016245829.1">
    <property type="nucleotide sequence ID" value="XM_016395973.1"/>
</dbReference>
<evidence type="ECO:0000313" key="2">
    <source>
        <dbReference type="EMBL" id="KIW25613.1"/>
    </source>
</evidence>
<feature type="region of interest" description="Disordered" evidence="1">
    <location>
        <begin position="35"/>
        <end position="61"/>
    </location>
</feature>
<dbReference type="Proteomes" id="UP000054466">
    <property type="component" value="Unassembled WGS sequence"/>
</dbReference>
<dbReference type="AlphaFoldDB" id="A0A0D2C333"/>
<gene>
    <name evidence="2" type="ORF">PV07_08779</name>
</gene>
<organism evidence="2 3">
    <name type="scientific">Cladophialophora immunda</name>
    <dbReference type="NCBI Taxonomy" id="569365"/>
    <lineage>
        <taxon>Eukaryota</taxon>
        <taxon>Fungi</taxon>
        <taxon>Dikarya</taxon>
        <taxon>Ascomycota</taxon>
        <taxon>Pezizomycotina</taxon>
        <taxon>Eurotiomycetes</taxon>
        <taxon>Chaetothyriomycetidae</taxon>
        <taxon>Chaetothyriales</taxon>
        <taxon>Herpotrichiellaceae</taxon>
        <taxon>Cladophialophora</taxon>
    </lineage>
</organism>
<dbReference type="HOGENOM" id="CLU_1855065_0_0_1"/>
<feature type="compositionally biased region" description="Basic and acidic residues" evidence="1">
    <location>
        <begin position="50"/>
        <end position="61"/>
    </location>
</feature>
<name>A0A0D2C333_9EURO</name>